<accession>A0ABS9UF82</accession>
<protein>
    <submittedName>
        <fullName evidence="1">Uncharacterized protein</fullName>
    </submittedName>
</protein>
<dbReference type="RefSeq" id="WP_241370069.1">
    <property type="nucleotide sequence ID" value="NZ_JAKZFC010000005.1"/>
</dbReference>
<dbReference type="EMBL" id="JAKZFC010000005">
    <property type="protein sequence ID" value="MCH7322918.1"/>
    <property type="molecule type" value="Genomic_DNA"/>
</dbReference>
<keyword evidence="2" id="KW-1185">Reference proteome</keyword>
<name>A0ABS9UF82_9BACL</name>
<proteinExistence type="predicted"/>
<comment type="caution">
    <text evidence="1">The sequence shown here is derived from an EMBL/GenBank/DDBJ whole genome shotgun (WGS) entry which is preliminary data.</text>
</comment>
<evidence type="ECO:0000313" key="1">
    <source>
        <dbReference type="EMBL" id="MCH7322918.1"/>
    </source>
</evidence>
<organism evidence="1 2">
    <name type="scientific">Solibacillus palustris</name>
    <dbReference type="NCBI Taxonomy" id="2908203"/>
    <lineage>
        <taxon>Bacteria</taxon>
        <taxon>Bacillati</taxon>
        <taxon>Bacillota</taxon>
        <taxon>Bacilli</taxon>
        <taxon>Bacillales</taxon>
        <taxon>Caryophanaceae</taxon>
        <taxon>Solibacillus</taxon>
    </lineage>
</organism>
<evidence type="ECO:0000313" key="2">
    <source>
        <dbReference type="Proteomes" id="UP001316087"/>
    </source>
</evidence>
<reference evidence="1 2" key="1">
    <citation type="submission" date="2022-03" db="EMBL/GenBank/DDBJ databases">
        <authorList>
            <person name="Jo J.-H."/>
            <person name="Im W.-T."/>
        </authorList>
    </citation>
    <scope>NUCLEOTIDE SEQUENCE [LARGE SCALE GENOMIC DNA]</scope>
    <source>
        <strain evidence="1 2">MA9</strain>
    </source>
</reference>
<dbReference type="Proteomes" id="UP001316087">
    <property type="component" value="Unassembled WGS sequence"/>
</dbReference>
<gene>
    <name evidence="1" type="ORF">LZ480_13640</name>
</gene>
<sequence>MRIKLIALIEVRKMITLLFAIVFAYLAVSGRIPVEYTLSILTMVFGYYFGKSTAQDGNSK</sequence>